<feature type="compositionally biased region" description="Basic and acidic residues" evidence="1">
    <location>
        <begin position="185"/>
        <end position="201"/>
    </location>
</feature>
<evidence type="ECO:0000313" key="3">
    <source>
        <dbReference type="EMBL" id="MFC3476548.1"/>
    </source>
</evidence>
<evidence type="ECO:0000313" key="4">
    <source>
        <dbReference type="Proteomes" id="UP001595660"/>
    </source>
</evidence>
<name>A0ABD5NC38_9EURY</name>
<sequence>MSDTSRRRSKLAAVGQALVKPTVRFVLALAVLFTARAVLVRVPGADRILLEPTLSVALLVYGLVTLVIMAAVFDYASTVGAVIAAELDGPSAIRRAIQLATLLLLLVWAYPTFTWLPYFDTHPGQYELVFLVTGLVAGGWLVVLLYTNLDEFADLVASELTTATPAFSPDAEPSETDTTTEETETETRDQHASRDATDDSP</sequence>
<keyword evidence="2" id="KW-0472">Membrane</keyword>
<feature type="compositionally biased region" description="Acidic residues" evidence="1">
    <location>
        <begin position="172"/>
        <end position="184"/>
    </location>
</feature>
<keyword evidence="2" id="KW-0812">Transmembrane</keyword>
<reference evidence="3 4" key="1">
    <citation type="journal article" date="2019" name="Int. J. Syst. Evol. Microbiol.">
        <title>The Global Catalogue of Microorganisms (GCM) 10K type strain sequencing project: providing services to taxonomists for standard genome sequencing and annotation.</title>
        <authorList>
            <consortium name="The Broad Institute Genomics Platform"/>
            <consortium name="The Broad Institute Genome Sequencing Center for Infectious Disease"/>
            <person name="Wu L."/>
            <person name="Ma J."/>
        </authorList>
    </citation>
    <scope>NUCLEOTIDE SEQUENCE [LARGE SCALE GENOMIC DNA]</scope>
    <source>
        <strain evidence="3 4">CGMCC 1.12562</strain>
    </source>
</reference>
<accession>A0ABD5NC38</accession>
<dbReference type="GeneID" id="69117541"/>
<feature type="transmembrane region" description="Helical" evidence="2">
    <location>
        <begin position="96"/>
        <end position="116"/>
    </location>
</feature>
<keyword evidence="4" id="KW-1185">Reference proteome</keyword>
<feature type="transmembrane region" description="Helical" evidence="2">
    <location>
        <begin position="21"/>
        <end position="39"/>
    </location>
</feature>
<feature type="transmembrane region" description="Helical" evidence="2">
    <location>
        <begin position="128"/>
        <end position="146"/>
    </location>
</feature>
<organism evidence="3 4">
    <name type="scientific">Halobacterium litoreum</name>
    <dbReference type="NCBI Taxonomy" id="2039234"/>
    <lineage>
        <taxon>Archaea</taxon>
        <taxon>Methanobacteriati</taxon>
        <taxon>Methanobacteriota</taxon>
        <taxon>Stenosarchaea group</taxon>
        <taxon>Halobacteria</taxon>
        <taxon>Halobacteriales</taxon>
        <taxon>Halobacteriaceae</taxon>
        <taxon>Halobacterium</taxon>
    </lineage>
</organism>
<gene>
    <name evidence="3" type="ORF">ACFOKC_02295</name>
</gene>
<evidence type="ECO:0000256" key="1">
    <source>
        <dbReference type="SAM" id="MobiDB-lite"/>
    </source>
</evidence>
<dbReference type="RefSeq" id="WP_232572305.1">
    <property type="nucleotide sequence ID" value="NZ_CP089466.1"/>
</dbReference>
<dbReference type="Proteomes" id="UP001595660">
    <property type="component" value="Unassembled WGS sequence"/>
</dbReference>
<comment type="caution">
    <text evidence="3">The sequence shown here is derived from an EMBL/GenBank/DDBJ whole genome shotgun (WGS) entry which is preliminary data.</text>
</comment>
<evidence type="ECO:0000256" key="2">
    <source>
        <dbReference type="SAM" id="Phobius"/>
    </source>
</evidence>
<dbReference type="AlphaFoldDB" id="A0ABD5NC38"/>
<feature type="transmembrane region" description="Helical" evidence="2">
    <location>
        <begin position="59"/>
        <end position="84"/>
    </location>
</feature>
<feature type="region of interest" description="Disordered" evidence="1">
    <location>
        <begin position="164"/>
        <end position="201"/>
    </location>
</feature>
<dbReference type="EMBL" id="JBHRWN010000002">
    <property type="protein sequence ID" value="MFC3476548.1"/>
    <property type="molecule type" value="Genomic_DNA"/>
</dbReference>
<keyword evidence="2" id="KW-1133">Transmembrane helix</keyword>
<proteinExistence type="predicted"/>
<protein>
    <submittedName>
        <fullName evidence="3">Uncharacterized protein</fullName>
    </submittedName>
</protein>